<feature type="compositionally biased region" description="Basic and acidic residues" evidence="3">
    <location>
        <begin position="501"/>
        <end position="512"/>
    </location>
</feature>
<dbReference type="Pfam" id="PF00501">
    <property type="entry name" value="AMP-binding"/>
    <property type="match status" value="1"/>
</dbReference>
<comment type="caution">
    <text evidence="5">The sequence shown here is derived from an EMBL/GenBank/DDBJ whole genome shotgun (WGS) entry which is preliminary data.</text>
</comment>
<evidence type="ECO:0000256" key="2">
    <source>
        <dbReference type="ARBA" id="ARBA00022598"/>
    </source>
</evidence>
<evidence type="ECO:0000313" key="6">
    <source>
        <dbReference type="Proteomes" id="UP001349262"/>
    </source>
</evidence>
<evidence type="ECO:0000259" key="4">
    <source>
        <dbReference type="Pfam" id="PF00501"/>
    </source>
</evidence>
<dbReference type="InterPro" id="IPR045851">
    <property type="entry name" value="AMP-bd_C_sf"/>
</dbReference>
<comment type="similarity">
    <text evidence="1">Belongs to the ATP-dependent AMP-binding enzyme family.</text>
</comment>
<keyword evidence="2" id="KW-0436">Ligase</keyword>
<sequence length="532" mass="56147">MSPKPKSSVPAVTSQAVPKLHSAHEAVYVEKLVHRLGRAACAAVLRHDDTTVTGGELLVSVYRYARALAALGIGRGSLVALLAPNHPAALAVRYAANLIGAATTYLSVPASAGARAELLHRTAPDLLIVFPETAELIPAGARVKVATVGEGIPGVALRLDELAAGQVAEPVACAARLNDLGVVVSSGGSTGVPKGSWRTFAAYTAMVDVPSSTDRRQLVNGRFAYLSQVLIDITLLGGGSVALQDRFDPIDTLDAIERERVTDLFLVEPQLFELMDHPDVARRDLSSLRSLTHIGASAPPTLRRRARARLGPVVAHTYGASEMGLVSLLPPAGHIASDVESGSSAGHILPGVEVRFRREDGSVADPEEGGSIEVRSPAMANGYLNRPELEAAAFREGWYQSGDLGRIDSAERLQILGRISDAVVVDGRILTPTMVEDVLCQEASVQYAVVVCDEEAATWIVAAQAWLGSAVDVDRCRQNVIAAFGPEAGDRLHVVPVPRVPRTEQGKPDRAAIRSLGRKNSLTVGSRGPAPS</sequence>
<dbReference type="PANTHER" id="PTHR24096:SF149">
    <property type="entry name" value="AMP-BINDING DOMAIN-CONTAINING PROTEIN-RELATED"/>
    <property type="match status" value="1"/>
</dbReference>
<evidence type="ECO:0000313" key="5">
    <source>
        <dbReference type="EMBL" id="MEE7456508.1"/>
    </source>
</evidence>
<dbReference type="Gene3D" id="3.30.300.30">
    <property type="match status" value="1"/>
</dbReference>
<reference evidence="5 6" key="1">
    <citation type="journal article" date="2012" name="Genet. Mol. Biol.">
        <title>Analysis of 16S rRNA and mxaF genes revealing insights into Methylobacterium niche-specific plant association.</title>
        <authorList>
            <person name="Dourado M.N."/>
            <person name="Andreote F.D."/>
            <person name="Dini-Andreote F."/>
            <person name="Conti R."/>
            <person name="Araujo J.M."/>
            <person name="Araujo W.L."/>
        </authorList>
    </citation>
    <scope>NUCLEOTIDE SEQUENCE [LARGE SCALE GENOMIC DNA]</scope>
    <source>
        <strain evidence="5 6">SR1.6/4</strain>
    </source>
</reference>
<dbReference type="InterPro" id="IPR000873">
    <property type="entry name" value="AMP-dep_synth/lig_dom"/>
</dbReference>
<gene>
    <name evidence="5" type="ORF">MRSR164_06820</name>
</gene>
<dbReference type="InterPro" id="IPR042099">
    <property type="entry name" value="ANL_N_sf"/>
</dbReference>
<accession>A0ABU7T7G6</accession>
<organism evidence="5 6">
    <name type="scientific">Methylobacterium radiotolerans</name>
    <dbReference type="NCBI Taxonomy" id="31998"/>
    <lineage>
        <taxon>Bacteria</taxon>
        <taxon>Pseudomonadati</taxon>
        <taxon>Pseudomonadota</taxon>
        <taxon>Alphaproteobacteria</taxon>
        <taxon>Hyphomicrobiales</taxon>
        <taxon>Methylobacteriaceae</taxon>
        <taxon>Methylobacterium</taxon>
    </lineage>
</organism>
<name>A0ABU7T7G6_9HYPH</name>
<evidence type="ECO:0000256" key="3">
    <source>
        <dbReference type="SAM" id="MobiDB-lite"/>
    </source>
</evidence>
<evidence type="ECO:0000256" key="1">
    <source>
        <dbReference type="ARBA" id="ARBA00006432"/>
    </source>
</evidence>
<dbReference type="Gene3D" id="3.40.50.12780">
    <property type="entry name" value="N-terminal domain of ligase-like"/>
    <property type="match status" value="1"/>
</dbReference>
<feature type="region of interest" description="Disordered" evidence="3">
    <location>
        <begin position="500"/>
        <end position="532"/>
    </location>
</feature>
<dbReference type="PANTHER" id="PTHR24096">
    <property type="entry name" value="LONG-CHAIN-FATTY-ACID--COA LIGASE"/>
    <property type="match status" value="1"/>
</dbReference>
<dbReference type="EMBL" id="MLBY01000004">
    <property type="protein sequence ID" value="MEE7456508.1"/>
    <property type="molecule type" value="Genomic_DNA"/>
</dbReference>
<dbReference type="Proteomes" id="UP001349262">
    <property type="component" value="Unassembled WGS sequence"/>
</dbReference>
<feature type="domain" description="AMP-dependent synthetase/ligase" evidence="4">
    <location>
        <begin position="44"/>
        <end position="384"/>
    </location>
</feature>
<protein>
    <submittedName>
        <fullName evidence="5">AMP-dependent synthetase</fullName>
    </submittedName>
</protein>
<dbReference type="SUPFAM" id="SSF56801">
    <property type="entry name" value="Acetyl-CoA synthetase-like"/>
    <property type="match status" value="1"/>
</dbReference>
<proteinExistence type="inferred from homology"/>
<keyword evidence="6" id="KW-1185">Reference proteome</keyword>